<dbReference type="AlphaFoldDB" id="A0A151AMX9"/>
<dbReference type="InterPro" id="IPR006195">
    <property type="entry name" value="aa-tRNA-synth_II"/>
</dbReference>
<dbReference type="NCBIfam" id="TIGR00443">
    <property type="entry name" value="hisZ_biosyn_reg"/>
    <property type="match status" value="1"/>
</dbReference>
<evidence type="ECO:0000256" key="7">
    <source>
        <dbReference type="ARBA" id="ARBA00023102"/>
    </source>
</evidence>
<keyword evidence="12" id="KW-0328">Glycosyltransferase</keyword>
<keyword evidence="12" id="KW-0808">Transferase</keyword>
<dbReference type="NCBIfam" id="NF008936">
    <property type="entry name" value="PRK12292.1-3"/>
    <property type="match status" value="1"/>
</dbReference>
<dbReference type="InterPro" id="IPR004517">
    <property type="entry name" value="HisZ"/>
</dbReference>
<evidence type="ECO:0000256" key="9">
    <source>
        <dbReference type="HAMAP-Rule" id="MF_00125"/>
    </source>
</evidence>
<evidence type="ECO:0000256" key="5">
    <source>
        <dbReference type="ARBA" id="ARBA00022490"/>
    </source>
</evidence>
<evidence type="ECO:0000256" key="1">
    <source>
        <dbReference type="ARBA" id="ARBA00004496"/>
    </source>
</evidence>
<comment type="subunit">
    <text evidence="9">Heteromultimer composed of HisG and HisZ subunits.</text>
</comment>
<keyword evidence="5 9" id="KW-0963">Cytoplasm</keyword>
<name>A0A151AMX9_9CLOT</name>
<keyword evidence="13" id="KW-1185">Reference proteome</keyword>
<feature type="binding site" evidence="10">
    <location>
        <position position="129"/>
    </location>
    <ligand>
        <name>L-histidine</name>
        <dbReference type="ChEBI" id="CHEBI:57595"/>
    </ligand>
</feature>
<dbReference type="GO" id="GO:0006427">
    <property type="term" value="P:histidyl-tRNA aminoacylation"/>
    <property type="evidence" value="ECO:0007669"/>
    <property type="project" value="TreeGrafter"/>
</dbReference>
<dbReference type="PIRSF" id="PIRSF001549">
    <property type="entry name" value="His-tRNA_synth"/>
    <property type="match status" value="1"/>
</dbReference>
<dbReference type="UniPathway" id="UPA00031">
    <property type="reaction ID" value="UER00006"/>
</dbReference>
<dbReference type="HAMAP" id="MF_00125">
    <property type="entry name" value="HisZ"/>
    <property type="match status" value="1"/>
</dbReference>
<dbReference type="PANTHER" id="PTHR43707:SF6">
    <property type="entry name" value="ATP PHOSPHORIBOSYLTRANSFERASE REGULATORY SUBUNIT"/>
    <property type="match status" value="1"/>
</dbReference>
<dbReference type="Gene3D" id="3.30.930.10">
    <property type="entry name" value="Bira Bifunctional Protein, Domain 2"/>
    <property type="match status" value="1"/>
</dbReference>
<feature type="binding site" evidence="10">
    <location>
        <begin position="81"/>
        <end position="83"/>
    </location>
    <ligand>
        <name>L-histidine</name>
        <dbReference type="ChEBI" id="CHEBI:57595"/>
    </ligand>
</feature>
<dbReference type="SUPFAM" id="SSF55681">
    <property type="entry name" value="Class II aaRS and biotin synthetases"/>
    <property type="match status" value="1"/>
</dbReference>
<comment type="subcellular location">
    <subcellularLocation>
        <location evidence="1 9">Cytoplasm</location>
    </subcellularLocation>
</comment>
<accession>A0A151AMX9</accession>
<feature type="binding site" evidence="10">
    <location>
        <begin position="276"/>
        <end position="277"/>
    </location>
    <ligand>
        <name>L-histidine</name>
        <dbReference type="ChEBI" id="CHEBI:57595"/>
    </ligand>
</feature>
<evidence type="ECO:0000259" key="11">
    <source>
        <dbReference type="PROSITE" id="PS50862"/>
    </source>
</evidence>
<evidence type="ECO:0000313" key="13">
    <source>
        <dbReference type="Proteomes" id="UP000075374"/>
    </source>
</evidence>
<evidence type="ECO:0000256" key="3">
    <source>
        <dbReference type="ARBA" id="ARBA00005539"/>
    </source>
</evidence>
<reference evidence="12 13" key="1">
    <citation type="submission" date="2016-02" db="EMBL/GenBank/DDBJ databases">
        <title>Genome sequence of Clostridium colicanis DSM 13634.</title>
        <authorList>
            <person name="Poehlein A."/>
            <person name="Daniel R."/>
        </authorList>
    </citation>
    <scope>NUCLEOTIDE SEQUENCE [LARGE SCALE GENOMIC DNA]</scope>
    <source>
        <strain evidence="12 13">DSM 13634</strain>
    </source>
</reference>
<dbReference type="Pfam" id="PF13393">
    <property type="entry name" value="tRNA-synt_His"/>
    <property type="match status" value="1"/>
</dbReference>
<dbReference type="InterPro" id="IPR041715">
    <property type="entry name" value="HisRS-like_core"/>
</dbReference>
<dbReference type="PANTHER" id="PTHR43707">
    <property type="entry name" value="HISTIDYL-TRNA SYNTHETASE"/>
    <property type="match status" value="1"/>
</dbReference>
<dbReference type="CDD" id="cd00773">
    <property type="entry name" value="HisRS-like_core"/>
    <property type="match status" value="1"/>
</dbReference>
<dbReference type="GO" id="GO:0140096">
    <property type="term" value="F:catalytic activity, acting on a protein"/>
    <property type="evidence" value="ECO:0007669"/>
    <property type="project" value="UniProtKB-ARBA"/>
</dbReference>
<comment type="pathway">
    <text evidence="2 9">Amino-acid biosynthesis; L-histidine biosynthesis; L-histidine from 5-phospho-alpha-D-ribose 1-diphosphate: step 1/9.</text>
</comment>
<evidence type="ECO:0000256" key="4">
    <source>
        <dbReference type="ARBA" id="ARBA00020397"/>
    </source>
</evidence>
<gene>
    <name evidence="9 12" type="primary">hisZ</name>
    <name evidence="12" type="ORF">CLCOL_14880</name>
</gene>
<sequence>MGKWKRYIPEGMKDILFEECEMKLEIEKTLRKIYKYNGFSEITSPTLEFYDVFNSSNQPIAQEKMYKLFDNSGRILVLKPDMTTPIARIISTKLKESVYPIKLCYTSNIFRITEDLNGKMSEITQSGIEVIGSKNLKSDAEVIITAIRALLSLGIRNFKIELGQADFFKGLVENIEFDDEEMEKLKRLIENKSYVTLCNFLEDKKCEIGEGNINILKKLPLLFGDVEIIDKARQLTKNEKSLKALDNVYKIYNIIDEIGLSSYISIDLGMIQNIDYYTGIIFKAYVDEVGEDILSGGRYDNLIKEFGLDLPATGFAINVDNIMMTLKRQKIFKPKKEKRVLVYCKENYLKKAYELVNKIQDMKVVCEISLFDDEEKSLQYGVKRNMDEMITFTSEEEIRLYKLKDGEVKNINFKDFKIEFN</sequence>
<comment type="function">
    <text evidence="8 9">Required for the first step of histidine biosynthesis. May allow the feedback regulation of ATP phosphoribosyltransferase activity by histidine.</text>
</comment>
<feature type="binding site" evidence="10">
    <location>
        <position position="111"/>
    </location>
    <ligand>
        <name>L-histidine</name>
        <dbReference type="ChEBI" id="CHEBI:57595"/>
    </ligand>
</feature>
<evidence type="ECO:0000256" key="6">
    <source>
        <dbReference type="ARBA" id="ARBA00022605"/>
    </source>
</evidence>
<keyword evidence="6 9" id="KW-0028">Amino-acid biosynthesis</keyword>
<evidence type="ECO:0000256" key="2">
    <source>
        <dbReference type="ARBA" id="ARBA00004667"/>
    </source>
</evidence>
<comment type="similarity">
    <text evidence="3 9">Belongs to the class-II aminoacyl-tRNA synthetase family. HisZ subfamily.</text>
</comment>
<dbReference type="InterPro" id="IPR045864">
    <property type="entry name" value="aa-tRNA-synth_II/BPL/LPL"/>
</dbReference>
<dbReference type="RefSeq" id="WP_061858342.1">
    <property type="nucleotide sequence ID" value="NZ_LTBB01000007.1"/>
</dbReference>
<keyword evidence="7 9" id="KW-0368">Histidine biosynthesis</keyword>
<feature type="binding site" evidence="10">
    <location>
        <position position="125"/>
    </location>
    <ligand>
        <name>L-histidine</name>
        <dbReference type="ChEBI" id="CHEBI:57595"/>
    </ligand>
</feature>
<comment type="miscellaneous">
    <text evidence="9">This function is generally fulfilled by the C-terminal part of HisG, which is missing in some bacteria such as this one.</text>
</comment>
<dbReference type="GO" id="GO:0005737">
    <property type="term" value="C:cytoplasm"/>
    <property type="evidence" value="ECO:0007669"/>
    <property type="project" value="UniProtKB-SubCell"/>
</dbReference>
<dbReference type="STRING" id="1121305.CLCOL_14880"/>
<evidence type="ECO:0000256" key="8">
    <source>
        <dbReference type="ARBA" id="ARBA00025246"/>
    </source>
</evidence>
<dbReference type="PROSITE" id="PS50862">
    <property type="entry name" value="AA_TRNA_LIGASE_II"/>
    <property type="match status" value="1"/>
</dbReference>
<dbReference type="Proteomes" id="UP000075374">
    <property type="component" value="Unassembled WGS sequence"/>
</dbReference>
<organism evidence="12 13">
    <name type="scientific">Clostridium colicanis DSM 13634</name>
    <dbReference type="NCBI Taxonomy" id="1121305"/>
    <lineage>
        <taxon>Bacteria</taxon>
        <taxon>Bacillati</taxon>
        <taxon>Bacillota</taxon>
        <taxon>Clostridia</taxon>
        <taxon>Eubacteriales</taxon>
        <taxon>Clostridiaceae</taxon>
        <taxon>Clostridium</taxon>
    </lineage>
</organism>
<evidence type="ECO:0000313" key="12">
    <source>
        <dbReference type="EMBL" id="KYH28757.1"/>
    </source>
</evidence>
<comment type="caution">
    <text evidence="12">The sequence shown here is derived from an EMBL/GenBank/DDBJ whole genome shotgun (WGS) entry which is preliminary data.</text>
</comment>
<dbReference type="GO" id="GO:0016757">
    <property type="term" value="F:glycosyltransferase activity"/>
    <property type="evidence" value="ECO:0007669"/>
    <property type="project" value="UniProtKB-KW"/>
</dbReference>
<dbReference type="PATRIC" id="fig|1121305.3.peg.1492"/>
<evidence type="ECO:0000256" key="10">
    <source>
        <dbReference type="PIRSR" id="PIRSR001549-1"/>
    </source>
</evidence>
<proteinExistence type="inferred from homology"/>
<protein>
    <recommendedName>
        <fullName evidence="4 9">ATP phosphoribosyltransferase regulatory subunit</fullName>
    </recommendedName>
</protein>
<dbReference type="InterPro" id="IPR004516">
    <property type="entry name" value="HisRS/HisZ"/>
</dbReference>
<dbReference type="EMBL" id="LTBB01000007">
    <property type="protein sequence ID" value="KYH28757.1"/>
    <property type="molecule type" value="Genomic_DNA"/>
</dbReference>
<dbReference type="GO" id="GO:0000105">
    <property type="term" value="P:L-histidine biosynthetic process"/>
    <property type="evidence" value="ECO:0007669"/>
    <property type="project" value="UniProtKB-UniRule"/>
</dbReference>
<feature type="domain" description="Aminoacyl-transfer RNA synthetases class-II family profile" evidence="11">
    <location>
        <begin position="25"/>
        <end position="334"/>
    </location>
</feature>
<dbReference type="GO" id="GO:0004821">
    <property type="term" value="F:histidine-tRNA ligase activity"/>
    <property type="evidence" value="ECO:0007669"/>
    <property type="project" value="TreeGrafter"/>
</dbReference>